<dbReference type="Proteomes" id="UP000694888">
    <property type="component" value="Unplaced"/>
</dbReference>
<evidence type="ECO:0000256" key="2">
    <source>
        <dbReference type="ARBA" id="ARBA00022723"/>
    </source>
</evidence>
<gene>
    <name evidence="7" type="primary">LOC101859433</name>
</gene>
<keyword evidence="6" id="KW-1185">Reference proteome</keyword>
<evidence type="ECO:0000313" key="6">
    <source>
        <dbReference type="Proteomes" id="UP000694888"/>
    </source>
</evidence>
<organism evidence="6 7">
    <name type="scientific">Aplysia californica</name>
    <name type="common">California sea hare</name>
    <dbReference type="NCBI Taxonomy" id="6500"/>
    <lineage>
        <taxon>Eukaryota</taxon>
        <taxon>Metazoa</taxon>
        <taxon>Spiralia</taxon>
        <taxon>Lophotrochozoa</taxon>
        <taxon>Mollusca</taxon>
        <taxon>Gastropoda</taxon>
        <taxon>Heterobranchia</taxon>
        <taxon>Euthyneura</taxon>
        <taxon>Tectipleura</taxon>
        <taxon>Aplysiida</taxon>
        <taxon>Aplysioidea</taxon>
        <taxon>Aplysiidae</taxon>
        <taxon>Aplysia</taxon>
    </lineage>
</organism>
<evidence type="ECO:0000313" key="7">
    <source>
        <dbReference type="RefSeq" id="XP_035827946.1"/>
    </source>
</evidence>
<reference evidence="7" key="1">
    <citation type="submission" date="2025-08" db="UniProtKB">
        <authorList>
            <consortium name="RefSeq"/>
        </authorList>
    </citation>
    <scope>IDENTIFICATION</scope>
</reference>
<proteinExistence type="predicted"/>
<comment type="subcellular location">
    <subcellularLocation>
        <location evidence="1">Nucleus</location>
    </subcellularLocation>
</comment>
<keyword evidence="3" id="KW-0863">Zinc-finger</keyword>
<accession>A0ABM1VZV3</accession>
<dbReference type="RefSeq" id="XP_035827946.1">
    <property type="nucleotide sequence ID" value="XM_035972053.1"/>
</dbReference>
<protein>
    <submittedName>
        <fullName evidence="7">Zinc finger BED domain-containing protein 1-like</fullName>
    </submittedName>
</protein>
<evidence type="ECO:0000256" key="4">
    <source>
        <dbReference type="ARBA" id="ARBA00022833"/>
    </source>
</evidence>
<dbReference type="SUPFAM" id="SSF53098">
    <property type="entry name" value="Ribonuclease H-like"/>
    <property type="match status" value="1"/>
</dbReference>
<dbReference type="InterPro" id="IPR012337">
    <property type="entry name" value="RNaseH-like_sf"/>
</dbReference>
<dbReference type="PANTHER" id="PTHR46481:SF10">
    <property type="entry name" value="ZINC FINGER BED DOMAIN-CONTAINING PROTEIN 39"/>
    <property type="match status" value="1"/>
</dbReference>
<keyword evidence="4" id="KW-0862">Zinc</keyword>
<dbReference type="PANTHER" id="PTHR46481">
    <property type="entry name" value="ZINC FINGER BED DOMAIN-CONTAINING PROTEIN 4"/>
    <property type="match status" value="1"/>
</dbReference>
<evidence type="ECO:0000256" key="3">
    <source>
        <dbReference type="ARBA" id="ARBA00022771"/>
    </source>
</evidence>
<sequence>MQPFSIVEDRGFRRFIQALDPRYEIPGRKKITQVIIPRLYKKEEALKKELENTEHIALTTDEWTSRTTKGYMAVTAHFIDNNMTMQSRVLEIRSTNAALAFEAEQRKEIENGEHFSQMEKDEEHSQMEDSAEHRIVDAPKKLIQEVKTRWNSTYYMLERFSNLYKSANRVLADHMRHDLPLNRMDLDLIFTAVEALRPFEEATREMSGEKFTTIAKVIPMIRGLKEQMSIKLKKKNCPMAKELQTQLQQRFSCPEESFIWAASTFLDPRFKKLPFKDQNQKEMLETVKRRLSQQFQPPDPEEVQPEEAVRPQVPVYKRKDSIWASHDEAVESQQQIVEQPTVRPVMEMDKYEKETSAQSKKPLVLVENERLHDARNGKARQNVSIMPCYKYTERAPFF</sequence>
<dbReference type="GeneID" id="101859433"/>
<keyword evidence="2" id="KW-0479">Metal-binding</keyword>
<keyword evidence="5" id="KW-0539">Nucleus</keyword>
<evidence type="ECO:0000256" key="1">
    <source>
        <dbReference type="ARBA" id="ARBA00004123"/>
    </source>
</evidence>
<dbReference type="SUPFAM" id="SSF140996">
    <property type="entry name" value="Hermes dimerisation domain"/>
    <property type="match status" value="1"/>
</dbReference>
<dbReference type="InterPro" id="IPR052035">
    <property type="entry name" value="ZnF_BED_domain_contain"/>
</dbReference>
<evidence type="ECO:0000256" key="5">
    <source>
        <dbReference type="ARBA" id="ARBA00023242"/>
    </source>
</evidence>
<name>A0ABM1VZV3_APLCA</name>